<dbReference type="CDD" id="cd03205">
    <property type="entry name" value="GST_C_6"/>
    <property type="match status" value="1"/>
</dbReference>
<dbReference type="InterPro" id="IPR036249">
    <property type="entry name" value="Thioredoxin-like_sf"/>
</dbReference>
<proteinExistence type="predicted"/>
<name>A0A2R8CA51_9RHOB</name>
<dbReference type="Gene3D" id="1.20.1050.10">
    <property type="match status" value="1"/>
</dbReference>
<evidence type="ECO:0000313" key="3">
    <source>
        <dbReference type="Proteomes" id="UP000244898"/>
    </source>
</evidence>
<organism evidence="2 3">
    <name type="scientific">Falsiruegeria mediterranea M17</name>
    <dbReference type="NCBI Taxonomy" id="1200281"/>
    <lineage>
        <taxon>Bacteria</taxon>
        <taxon>Pseudomonadati</taxon>
        <taxon>Pseudomonadota</taxon>
        <taxon>Alphaproteobacteria</taxon>
        <taxon>Rhodobacterales</taxon>
        <taxon>Roseobacteraceae</taxon>
        <taxon>Falsiruegeria</taxon>
    </lineage>
</organism>
<dbReference type="AlphaFoldDB" id="A0A2R8CA51"/>
<dbReference type="SUPFAM" id="SSF47616">
    <property type="entry name" value="GST C-terminal domain-like"/>
    <property type="match status" value="1"/>
</dbReference>
<protein>
    <submittedName>
        <fullName evidence="2">Putative GST-like protein YibF</fullName>
    </submittedName>
</protein>
<keyword evidence="3" id="KW-1185">Reference proteome</keyword>
<gene>
    <name evidence="2" type="primary">yibF_2</name>
    <name evidence="2" type="ORF">TRM7615_02739</name>
</gene>
<dbReference type="PROSITE" id="PS50404">
    <property type="entry name" value="GST_NTER"/>
    <property type="match status" value="1"/>
</dbReference>
<dbReference type="EMBL" id="ONZG01000006">
    <property type="protein sequence ID" value="SPJ29226.1"/>
    <property type="molecule type" value="Genomic_DNA"/>
</dbReference>
<sequence>MELLGSPTSPYVRKCRVVAHETGQADDVKISFLGLTPVSPNETVTQQNPLDKVPVLLRNDGVALFDSRVIVEFLDTQSKTKKLFPETGPARWNALRLQAIGDGIMDAAVFTRFYTGAGPKQYHWPEFLEGQIKKVTQALDVLEMEADELGHEANIGTVAVACALGYLDFRYSETLDWRAGRDSLAGWCAAFCKRSSMRETEHYQP</sequence>
<dbReference type="Proteomes" id="UP000244898">
    <property type="component" value="Unassembled WGS sequence"/>
</dbReference>
<dbReference type="OrthoDB" id="9795329at2"/>
<dbReference type="SUPFAM" id="SSF52833">
    <property type="entry name" value="Thioredoxin-like"/>
    <property type="match status" value="1"/>
</dbReference>
<dbReference type="Pfam" id="PF13409">
    <property type="entry name" value="GST_N_2"/>
    <property type="match status" value="1"/>
</dbReference>
<dbReference type="CDD" id="cd03049">
    <property type="entry name" value="GST_N_3"/>
    <property type="match status" value="1"/>
</dbReference>
<dbReference type="Pfam" id="PF13410">
    <property type="entry name" value="GST_C_2"/>
    <property type="match status" value="1"/>
</dbReference>
<feature type="domain" description="GST N-terminal" evidence="1">
    <location>
        <begin position="1"/>
        <end position="82"/>
    </location>
</feature>
<accession>A0A2R8CA51</accession>
<evidence type="ECO:0000313" key="2">
    <source>
        <dbReference type="EMBL" id="SPJ29226.1"/>
    </source>
</evidence>
<dbReference type="InterPro" id="IPR004045">
    <property type="entry name" value="Glutathione_S-Trfase_N"/>
</dbReference>
<dbReference type="InterPro" id="IPR036282">
    <property type="entry name" value="Glutathione-S-Trfase_C_sf"/>
</dbReference>
<reference evidence="3" key="1">
    <citation type="submission" date="2018-03" db="EMBL/GenBank/DDBJ databases">
        <authorList>
            <person name="Rodrigo-Torres L."/>
            <person name="Arahal R. D."/>
            <person name="Lucena T."/>
        </authorList>
    </citation>
    <scope>NUCLEOTIDE SEQUENCE [LARGE SCALE GENOMIC DNA]</scope>
    <source>
        <strain evidence="3">CECT 7615</strain>
    </source>
</reference>
<dbReference type="Gene3D" id="3.40.30.10">
    <property type="entry name" value="Glutaredoxin"/>
    <property type="match status" value="1"/>
</dbReference>
<dbReference type="RefSeq" id="WP_108788401.1">
    <property type="nucleotide sequence ID" value="NZ_ONZG01000006.1"/>
</dbReference>
<evidence type="ECO:0000259" key="1">
    <source>
        <dbReference type="PROSITE" id="PS50404"/>
    </source>
</evidence>